<dbReference type="STRING" id="321267.SHM7688_01573"/>
<dbReference type="EC" id="2.3.1.-" evidence="5"/>
<evidence type="ECO:0000313" key="5">
    <source>
        <dbReference type="EMBL" id="CUH52133.1"/>
    </source>
</evidence>
<organism evidence="5 6">
    <name type="scientific">Shimia marina</name>
    <dbReference type="NCBI Taxonomy" id="321267"/>
    <lineage>
        <taxon>Bacteria</taxon>
        <taxon>Pseudomonadati</taxon>
        <taxon>Pseudomonadota</taxon>
        <taxon>Alphaproteobacteria</taxon>
        <taxon>Rhodobacterales</taxon>
        <taxon>Roseobacteraceae</taxon>
    </lineage>
</organism>
<dbReference type="Gene3D" id="2.160.10.10">
    <property type="entry name" value="Hexapeptide repeat proteins"/>
    <property type="match status" value="1"/>
</dbReference>
<keyword evidence="4 5" id="KW-0012">Acyltransferase</keyword>
<dbReference type="AlphaFoldDB" id="A0A0P1FBW6"/>
<proteinExistence type="inferred from homology"/>
<evidence type="ECO:0000256" key="2">
    <source>
        <dbReference type="ARBA" id="ARBA00022679"/>
    </source>
</evidence>
<dbReference type="RefSeq" id="WP_058239361.1">
    <property type="nucleotide sequence ID" value="NZ_CYPW01000013.1"/>
</dbReference>
<dbReference type="InterPro" id="IPR001451">
    <property type="entry name" value="Hexapep"/>
</dbReference>
<evidence type="ECO:0000256" key="3">
    <source>
        <dbReference type="ARBA" id="ARBA00022737"/>
    </source>
</evidence>
<dbReference type="InterPro" id="IPR018357">
    <property type="entry name" value="Hexapep_transf_CS"/>
</dbReference>
<protein>
    <submittedName>
        <fullName evidence="5">Streptogramin A acetyltransferase</fullName>
        <ecNumber evidence="5">2.3.1.-</ecNumber>
    </submittedName>
</protein>
<dbReference type="InterPro" id="IPR011004">
    <property type="entry name" value="Trimer_LpxA-like_sf"/>
</dbReference>
<comment type="similarity">
    <text evidence="1">Belongs to the transferase hexapeptide repeat family.</text>
</comment>
<dbReference type="Proteomes" id="UP000054823">
    <property type="component" value="Unassembled WGS sequence"/>
</dbReference>
<dbReference type="PANTHER" id="PTHR43300:SF11">
    <property type="entry name" value="ACETYLTRANSFERASE RV3034C-RELATED"/>
    <property type="match status" value="1"/>
</dbReference>
<gene>
    <name evidence="5" type="primary">vatD</name>
    <name evidence="5" type="ORF">SHM7688_01573</name>
</gene>
<name>A0A0P1FBW6_9RHOB</name>
<keyword evidence="3" id="KW-0677">Repeat</keyword>
<dbReference type="Pfam" id="PF00132">
    <property type="entry name" value="Hexapep"/>
    <property type="match status" value="1"/>
</dbReference>
<dbReference type="PROSITE" id="PS00101">
    <property type="entry name" value="HEXAPEP_TRANSFERASES"/>
    <property type="match status" value="1"/>
</dbReference>
<dbReference type="EMBL" id="CYPW01000013">
    <property type="protein sequence ID" value="CUH52133.1"/>
    <property type="molecule type" value="Genomic_DNA"/>
</dbReference>
<dbReference type="CDD" id="cd03349">
    <property type="entry name" value="LbH_XAT"/>
    <property type="match status" value="1"/>
</dbReference>
<keyword evidence="2 5" id="KW-0808">Transferase</keyword>
<accession>A0A0P1FBW6</accession>
<keyword evidence="6" id="KW-1185">Reference proteome</keyword>
<dbReference type="InterPro" id="IPR050179">
    <property type="entry name" value="Trans_hexapeptide_repeat"/>
</dbReference>
<dbReference type="OrthoDB" id="9815592at2"/>
<dbReference type="GO" id="GO:0016746">
    <property type="term" value="F:acyltransferase activity"/>
    <property type="evidence" value="ECO:0007669"/>
    <property type="project" value="UniProtKB-KW"/>
</dbReference>
<evidence type="ECO:0000313" key="6">
    <source>
        <dbReference type="Proteomes" id="UP000054823"/>
    </source>
</evidence>
<dbReference type="SUPFAM" id="SSF51161">
    <property type="entry name" value="Trimeric LpxA-like enzymes"/>
    <property type="match status" value="1"/>
</dbReference>
<sequence length="256" mass="27707">MLMHQKKALEEIGATMKSPNAEIHFGIGKMSEIRFEYGASLSAGRFDVQEIGAYSYAGGGTTIMRNVGRIGRFCSIAPNLTTGVEERPTDFISSHRVLQGLAVNHLDEAKDFLERNAAALEKCQTLYKERLGDDANKITIGNDVWIGEGAFIRRGVTIGDGAIIAGRSVVVGDVAPYQIVGGVAAKPIRTRFAPAIVSKLIELKWWLYGLPALEGTDFTDVETACDQIAHNITSNNLPLWRPAAKTVLTDGTVVDS</sequence>
<evidence type="ECO:0000256" key="4">
    <source>
        <dbReference type="ARBA" id="ARBA00023315"/>
    </source>
</evidence>
<reference evidence="5 6" key="1">
    <citation type="submission" date="2015-09" db="EMBL/GenBank/DDBJ databases">
        <authorList>
            <consortium name="Swine Surveillance"/>
        </authorList>
    </citation>
    <scope>NUCLEOTIDE SEQUENCE [LARGE SCALE GENOMIC DNA]</scope>
    <source>
        <strain evidence="5 6">CECT 7688</strain>
    </source>
</reference>
<evidence type="ECO:0000256" key="1">
    <source>
        <dbReference type="ARBA" id="ARBA00007274"/>
    </source>
</evidence>
<dbReference type="PANTHER" id="PTHR43300">
    <property type="entry name" value="ACETYLTRANSFERASE"/>
    <property type="match status" value="1"/>
</dbReference>